<gene>
    <name evidence="2" type="ORF">GS398_13270</name>
</gene>
<dbReference type="EMBL" id="WVHS01000003">
    <property type="protein sequence ID" value="MXV16278.1"/>
    <property type="molecule type" value="Genomic_DNA"/>
</dbReference>
<protein>
    <submittedName>
        <fullName evidence="2">Uncharacterized protein</fullName>
    </submittedName>
</protein>
<dbReference type="Proteomes" id="UP000451233">
    <property type="component" value="Unassembled WGS sequence"/>
</dbReference>
<comment type="caution">
    <text evidence="2">The sequence shown here is derived from an EMBL/GenBank/DDBJ whole genome shotgun (WGS) entry which is preliminary data.</text>
</comment>
<feature type="chain" id="PRO_5029576244" evidence="1">
    <location>
        <begin position="19"/>
        <end position="116"/>
    </location>
</feature>
<evidence type="ECO:0000313" key="2">
    <source>
        <dbReference type="EMBL" id="MXV16278.1"/>
    </source>
</evidence>
<organism evidence="2 3">
    <name type="scientific">Hufsiella ginkgonis</name>
    <dbReference type="NCBI Taxonomy" id="2695274"/>
    <lineage>
        <taxon>Bacteria</taxon>
        <taxon>Pseudomonadati</taxon>
        <taxon>Bacteroidota</taxon>
        <taxon>Sphingobacteriia</taxon>
        <taxon>Sphingobacteriales</taxon>
        <taxon>Sphingobacteriaceae</taxon>
        <taxon>Hufsiella</taxon>
    </lineage>
</organism>
<accession>A0A7K1XZP6</accession>
<evidence type="ECO:0000313" key="3">
    <source>
        <dbReference type="Proteomes" id="UP000451233"/>
    </source>
</evidence>
<proteinExistence type="predicted"/>
<feature type="signal peptide" evidence="1">
    <location>
        <begin position="1"/>
        <end position="18"/>
    </location>
</feature>
<dbReference type="RefSeq" id="WP_160907285.1">
    <property type="nucleotide sequence ID" value="NZ_WVHS01000003.1"/>
</dbReference>
<evidence type="ECO:0000256" key="1">
    <source>
        <dbReference type="SAM" id="SignalP"/>
    </source>
</evidence>
<reference evidence="2 3" key="1">
    <citation type="submission" date="2019-11" db="EMBL/GenBank/DDBJ databases">
        <title>Pedobacter sp. HMF7056 Genome sequencing and assembly.</title>
        <authorList>
            <person name="Kang H."/>
            <person name="Kim H."/>
            <person name="Joh K."/>
        </authorList>
    </citation>
    <scope>NUCLEOTIDE SEQUENCE [LARGE SCALE GENOMIC DNA]</scope>
    <source>
        <strain evidence="2 3">HMF7056</strain>
    </source>
</reference>
<dbReference type="AlphaFoldDB" id="A0A7K1XZP6"/>
<sequence>MFRLFLICLLLTGSSAFAQYGKLEPLSETDTLHKVMRTPKVTLEKLSADKNKETRHLASLITAIERQLEFARAGYLVNRTPTINVQSFTSNIRMLERKQVETENYLQEFFLYYRGR</sequence>
<keyword evidence="1" id="KW-0732">Signal</keyword>
<keyword evidence="3" id="KW-1185">Reference proteome</keyword>
<name>A0A7K1XZP6_9SPHI</name>